<evidence type="ECO:0000256" key="1">
    <source>
        <dbReference type="ARBA" id="ARBA00001342"/>
    </source>
</evidence>
<dbReference type="GO" id="GO:0046872">
    <property type="term" value="F:metal ion binding"/>
    <property type="evidence" value="ECO:0007669"/>
    <property type="project" value="UniProtKB-KW"/>
</dbReference>
<name>A0A841AHR3_9MICO</name>
<dbReference type="GO" id="GO:0008948">
    <property type="term" value="F:oxaloacetate decarboxylase activity"/>
    <property type="evidence" value="ECO:0007669"/>
    <property type="project" value="UniProtKB-EC"/>
</dbReference>
<evidence type="ECO:0000256" key="7">
    <source>
        <dbReference type="ARBA" id="ARBA00016549"/>
    </source>
</evidence>
<gene>
    <name evidence="14" type="ORF">HD599_000277</name>
</gene>
<evidence type="ECO:0000256" key="12">
    <source>
        <dbReference type="ARBA" id="ARBA00047973"/>
    </source>
</evidence>
<dbReference type="Proteomes" id="UP000536685">
    <property type="component" value="Unassembled WGS sequence"/>
</dbReference>
<dbReference type="InterPro" id="IPR036704">
    <property type="entry name" value="RraA/RraA-like_sf"/>
</dbReference>
<comment type="subunit">
    <text evidence="4">Homotrimer.</text>
</comment>
<evidence type="ECO:0000256" key="2">
    <source>
        <dbReference type="ARBA" id="ARBA00001968"/>
    </source>
</evidence>
<feature type="binding site" evidence="13">
    <location>
        <position position="121"/>
    </location>
    <ligand>
        <name>Mg(2+)</name>
        <dbReference type="ChEBI" id="CHEBI:18420"/>
    </ligand>
</feature>
<dbReference type="InterPro" id="IPR005493">
    <property type="entry name" value="RraA/RraA-like"/>
</dbReference>
<evidence type="ECO:0000256" key="8">
    <source>
        <dbReference type="ARBA" id="ARBA00025046"/>
    </source>
</evidence>
<reference evidence="14 15" key="1">
    <citation type="submission" date="2020-08" db="EMBL/GenBank/DDBJ databases">
        <title>Sequencing the genomes of 1000 actinobacteria strains.</title>
        <authorList>
            <person name="Klenk H.-P."/>
        </authorList>
    </citation>
    <scope>NUCLEOTIDE SEQUENCE [LARGE SCALE GENOMIC DNA]</scope>
    <source>
        <strain evidence="14 15">DSM 105784</strain>
    </source>
</reference>
<evidence type="ECO:0000256" key="10">
    <source>
        <dbReference type="ARBA" id="ARBA00030169"/>
    </source>
</evidence>
<dbReference type="EMBL" id="JACHMJ010000001">
    <property type="protein sequence ID" value="MBB5841954.1"/>
    <property type="molecule type" value="Genomic_DNA"/>
</dbReference>
<dbReference type="SUPFAM" id="SSF89562">
    <property type="entry name" value="RraA-like"/>
    <property type="match status" value="1"/>
</dbReference>
<comment type="cofactor">
    <cofactor evidence="2">
        <name>a divalent metal cation</name>
        <dbReference type="ChEBI" id="CHEBI:60240"/>
    </cofactor>
</comment>
<dbReference type="EC" id="4.1.3.17" evidence="5"/>
<comment type="function">
    <text evidence="8">Catalyzes the aldol cleavage of 4-hydroxy-4-methyl-2-oxoglutarate (HMG) into 2 molecules of pyruvate. Also contains a secondary oxaloacetate (OAA) decarboxylase activity due to the common pyruvate enolate transition state formed following C-C bond cleavage in the retro-aldol and decarboxylation reactions.</text>
</comment>
<evidence type="ECO:0000313" key="14">
    <source>
        <dbReference type="EMBL" id="MBB5841954.1"/>
    </source>
</evidence>
<sequence>MSVSPDVRIVTDIPEVSRELIETLAGLDLPTFGHILEEGFARGIHNIVGGEKLTVGRVITVKLVATDSRMVHYLTKLVRPGDFVVIDNGHNTTHAALGGGVSFSLSAFGAVGAAVSGTVTDVVELRQSGMAVYATGLAPLTTRFSAGPIQGAINVPVSVGGVTVRPGMIAMADENGVLFAEPAVLEALVDRVRGMMAWEPPVMAKVRAGISLAEQILPPEDLAELDALASAGKA</sequence>
<evidence type="ECO:0000256" key="4">
    <source>
        <dbReference type="ARBA" id="ARBA00011233"/>
    </source>
</evidence>
<accession>A0A841AHR3</accession>
<dbReference type="EC" id="4.1.1.112" evidence="6"/>
<dbReference type="PANTHER" id="PTHR33254">
    <property type="entry name" value="4-HYDROXY-4-METHYL-2-OXOGLUTARATE ALDOLASE 3-RELATED"/>
    <property type="match status" value="1"/>
</dbReference>
<comment type="cofactor">
    <cofactor evidence="13">
        <name>Mg(2+)</name>
        <dbReference type="ChEBI" id="CHEBI:18420"/>
    </cofactor>
</comment>
<keyword evidence="15" id="KW-1185">Reference proteome</keyword>
<dbReference type="RefSeq" id="WP_184232954.1">
    <property type="nucleotide sequence ID" value="NZ_JACHMJ010000001.1"/>
</dbReference>
<dbReference type="Pfam" id="PF03737">
    <property type="entry name" value="RraA-like"/>
    <property type="match status" value="1"/>
</dbReference>
<evidence type="ECO:0000256" key="6">
    <source>
        <dbReference type="ARBA" id="ARBA00012947"/>
    </source>
</evidence>
<keyword evidence="13" id="KW-0479">Metal-binding</keyword>
<dbReference type="GO" id="GO:0047443">
    <property type="term" value="F:4-hydroxy-4-methyl-2-oxoglutarate aldolase activity"/>
    <property type="evidence" value="ECO:0007669"/>
    <property type="project" value="UniProtKB-EC"/>
</dbReference>
<evidence type="ECO:0000256" key="13">
    <source>
        <dbReference type="PIRSR" id="PIRSR605493-1"/>
    </source>
</evidence>
<evidence type="ECO:0000256" key="3">
    <source>
        <dbReference type="ARBA" id="ARBA00008621"/>
    </source>
</evidence>
<comment type="catalytic activity">
    <reaction evidence="12">
        <text>oxaloacetate + H(+) = pyruvate + CO2</text>
        <dbReference type="Rhea" id="RHEA:15641"/>
        <dbReference type="ChEBI" id="CHEBI:15361"/>
        <dbReference type="ChEBI" id="CHEBI:15378"/>
        <dbReference type="ChEBI" id="CHEBI:16452"/>
        <dbReference type="ChEBI" id="CHEBI:16526"/>
        <dbReference type="EC" id="4.1.1.112"/>
    </reaction>
</comment>
<keyword evidence="13" id="KW-0460">Magnesium</keyword>
<dbReference type="CDD" id="cd16841">
    <property type="entry name" value="RraA_family"/>
    <property type="match status" value="1"/>
</dbReference>
<evidence type="ECO:0000313" key="15">
    <source>
        <dbReference type="Proteomes" id="UP000536685"/>
    </source>
</evidence>
<comment type="caution">
    <text evidence="14">The sequence shown here is derived from an EMBL/GenBank/DDBJ whole genome shotgun (WGS) entry which is preliminary data.</text>
</comment>
<evidence type="ECO:0000256" key="9">
    <source>
        <dbReference type="ARBA" id="ARBA00029596"/>
    </source>
</evidence>
<dbReference type="PANTHER" id="PTHR33254:SF4">
    <property type="entry name" value="4-HYDROXY-4-METHYL-2-OXOGLUTARATE ALDOLASE 3-RELATED"/>
    <property type="match status" value="1"/>
</dbReference>
<comment type="catalytic activity">
    <reaction evidence="1">
        <text>4-hydroxy-4-methyl-2-oxoglutarate = 2 pyruvate</text>
        <dbReference type="Rhea" id="RHEA:22748"/>
        <dbReference type="ChEBI" id="CHEBI:15361"/>
        <dbReference type="ChEBI" id="CHEBI:58276"/>
        <dbReference type="EC" id="4.1.3.17"/>
    </reaction>
</comment>
<dbReference type="AlphaFoldDB" id="A0A841AHR3"/>
<organism evidence="14 15">
    <name type="scientific">Conyzicola lurida</name>
    <dbReference type="NCBI Taxonomy" id="1172621"/>
    <lineage>
        <taxon>Bacteria</taxon>
        <taxon>Bacillati</taxon>
        <taxon>Actinomycetota</taxon>
        <taxon>Actinomycetes</taxon>
        <taxon>Micrococcales</taxon>
        <taxon>Microbacteriaceae</taxon>
        <taxon>Conyzicola</taxon>
    </lineage>
</organism>
<feature type="binding site" evidence="13">
    <location>
        <begin position="98"/>
        <end position="101"/>
    </location>
    <ligand>
        <name>substrate</name>
    </ligand>
</feature>
<evidence type="ECO:0000256" key="5">
    <source>
        <dbReference type="ARBA" id="ARBA00012213"/>
    </source>
</evidence>
<proteinExistence type="inferred from homology"/>
<comment type="similarity">
    <text evidence="3">Belongs to the class II aldolase/RraA-like family.</text>
</comment>
<evidence type="ECO:0000256" key="11">
    <source>
        <dbReference type="ARBA" id="ARBA00032305"/>
    </source>
</evidence>
<dbReference type="Gene3D" id="3.50.30.40">
    <property type="entry name" value="Ribonuclease E inhibitor RraA/RraA-like"/>
    <property type="match status" value="1"/>
</dbReference>
<protein>
    <recommendedName>
        <fullName evidence="7">Putative 4-hydroxy-4-methyl-2-oxoglutarate aldolase</fullName>
        <ecNumber evidence="6">4.1.1.112</ecNumber>
        <ecNumber evidence="5">4.1.3.17</ecNumber>
    </recommendedName>
    <alternativeName>
        <fullName evidence="11">Oxaloacetate decarboxylase</fullName>
    </alternativeName>
    <alternativeName>
        <fullName evidence="9">Regulator of ribonuclease activity homolog</fullName>
    </alternativeName>
    <alternativeName>
        <fullName evidence="10">RraA-like protein</fullName>
    </alternativeName>
</protein>